<gene>
    <name evidence="2" type="ORF">SAMN04487977_1262</name>
</gene>
<feature type="domain" description="Tail specific protease" evidence="1">
    <location>
        <begin position="191"/>
        <end position="390"/>
    </location>
</feature>
<reference evidence="2 3" key="1">
    <citation type="submission" date="2016-10" db="EMBL/GenBank/DDBJ databases">
        <authorList>
            <person name="de Groot N.N."/>
        </authorList>
    </citation>
    <scope>NUCLEOTIDE SEQUENCE [LARGE SCALE GENOMIC DNA]</scope>
    <source>
        <strain evidence="2 3">B25</strain>
    </source>
</reference>
<accession>A0A1H9K2Y8</accession>
<dbReference type="EMBL" id="FOFU01000026">
    <property type="protein sequence ID" value="SEQ93566.1"/>
    <property type="molecule type" value="Genomic_DNA"/>
</dbReference>
<evidence type="ECO:0000313" key="2">
    <source>
        <dbReference type="EMBL" id="SEQ93566.1"/>
    </source>
</evidence>
<dbReference type="SUPFAM" id="SSF52096">
    <property type="entry name" value="ClpP/crotonase"/>
    <property type="match status" value="1"/>
</dbReference>
<dbReference type="RefSeq" id="WP_218141073.1">
    <property type="nucleotide sequence ID" value="NZ_FOFU01000026.1"/>
</dbReference>
<dbReference type="InterPro" id="IPR029045">
    <property type="entry name" value="ClpP/crotonase-like_dom_sf"/>
</dbReference>
<sequence length="415" mass="47909">KKDFTLNECVENLKDIVYLLESSYIGFDEMEERGFDKEAFIKNSDSLFSNEKNISLFKLSDYIYNNLHPYINDCHFKIGCGDTYYNFGNKKVIFLSDTYVIKIKAGYKVIDSSQIPIGTKISISDENLFKTIHNGKEVFRLGVLASKGERDYTKFLPVSVNDENIRLKCIYIPKTFSSNVFTVVETKNSVYINIPVFDTNAEHFESFRKLGKKYCNKKNLIIDVRQNPGGGDPYFNEFLYDLYSGEENESIFTKFLKDRDSAYKKRWIKSPLNEHIFDFEKDSSYGITYLENSKKIENNKIKFKTKFKGNLIFLTSKSSASCSEDIILFSKKLFDNVYTVGMNTSGSILYGNILYYRLKNSGLILTVAQKEWFYDNGLEEGTGIMPDYVVSGSFENTILFLTKDKKIAKKVSDLY</sequence>
<feature type="non-terminal residue" evidence="2">
    <location>
        <position position="1"/>
    </location>
</feature>
<dbReference type="GO" id="GO:0006508">
    <property type="term" value="P:proteolysis"/>
    <property type="evidence" value="ECO:0007669"/>
    <property type="project" value="InterPro"/>
</dbReference>
<dbReference type="AlphaFoldDB" id="A0A1H9K2Y8"/>
<evidence type="ECO:0000259" key="1">
    <source>
        <dbReference type="Pfam" id="PF03572"/>
    </source>
</evidence>
<protein>
    <submittedName>
        <fullName evidence="2">Peptidase family S41</fullName>
    </submittedName>
</protein>
<organism evidence="2 3">
    <name type="scientific">Treponema bryantii</name>
    <dbReference type="NCBI Taxonomy" id="163"/>
    <lineage>
        <taxon>Bacteria</taxon>
        <taxon>Pseudomonadati</taxon>
        <taxon>Spirochaetota</taxon>
        <taxon>Spirochaetia</taxon>
        <taxon>Spirochaetales</taxon>
        <taxon>Treponemataceae</taxon>
        <taxon>Treponema</taxon>
    </lineage>
</organism>
<dbReference type="Proteomes" id="UP000182360">
    <property type="component" value="Unassembled WGS sequence"/>
</dbReference>
<keyword evidence="3" id="KW-1185">Reference proteome</keyword>
<name>A0A1H9K2Y8_9SPIR</name>
<dbReference type="InterPro" id="IPR005151">
    <property type="entry name" value="Tail-specific_protease"/>
</dbReference>
<evidence type="ECO:0000313" key="3">
    <source>
        <dbReference type="Proteomes" id="UP000182360"/>
    </source>
</evidence>
<dbReference type="Pfam" id="PF03572">
    <property type="entry name" value="Peptidase_S41"/>
    <property type="match status" value="1"/>
</dbReference>
<proteinExistence type="predicted"/>
<dbReference type="Gene3D" id="3.90.226.10">
    <property type="entry name" value="2-enoyl-CoA Hydratase, Chain A, domain 1"/>
    <property type="match status" value="1"/>
</dbReference>
<dbReference type="GO" id="GO:0008236">
    <property type="term" value="F:serine-type peptidase activity"/>
    <property type="evidence" value="ECO:0007669"/>
    <property type="project" value="InterPro"/>
</dbReference>